<name>A0A4Q2U3S3_9HYPH</name>
<keyword evidence="3" id="KW-1185">Reference proteome</keyword>
<dbReference type="Gene3D" id="3.20.20.70">
    <property type="entry name" value="Aldolase class I"/>
    <property type="match status" value="1"/>
</dbReference>
<evidence type="ECO:0000313" key="3">
    <source>
        <dbReference type="Proteomes" id="UP000290759"/>
    </source>
</evidence>
<dbReference type="Pfam" id="PF03437">
    <property type="entry name" value="BtpA"/>
    <property type="match status" value="1"/>
</dbReference>
<gene>
    <name evidence="2" type="ORF">D3273_23160</name>
</gene>
<comment type="similarity">
    <text evidence="1">Belongs to the BtpA family.</text>
</comment>
<reference evidence="2 3" key="1">
    <citation type="submission" date="2018-12" db="EMBL/GenBank/DDBJ databases">
        <authorList>
            <person name="Grouzdev D.S."/>
            <person name="Krutkina M.S."/>
        </authorList>
    </citation>
    <scope>NUCLEOTIDE SEQUENCE [LARGE SCALE GENOMIC DNA]</scope>
    <source>
        <strain evidence="2 3">RmlP026</strain>
    </source>
</reference>
<dbReference type="AlphaFoldDB" id="A0A4Q2U3S3"/>
<accession>A0A4Q2U3S3</accession>
<evidence type="ECO:0000256" key="1">
    <source>
        <dbReference type="ARBA" id="ARBA00006007"/>
    </source>
</evidence>
<dbReference type="EMBL" id="QYBB01000046">
    <property type="protein sequence ID" value="RYC29601.1"/>
    <property type="molecule type" value="Genomic_DNA"/>
</dbReference>
<comment type="caution">
    <text evidence="2">The sequence shown here is derived from an EMBL/GenBank/DDBJ whole genome shotgun (WGS) entry which is preliminary data.</text>
</comment>
<evidence type="ECO:0000313" key="2">
    <source>
        <dbReference type="EMBL" id="RYC29601.1"/>
    </source>
</evidence>
<organism evidence="2 3">
    <name type="scientific">Lichenibacterium minor</name>
    <dbReference type="NCBI Taxonomy" id="2316528"/>
    <lineage>
        <taxon>Bacteria</taxon>
        <taxon>Pseudomonadati</taxon>
        <taxon>Pseudomonadota</taxon>
        <taxon>Alphaproteobacteria</taxon>
        <taxon>Hyphomicrobiales</taxon>
        <taxon>Lichenihabitantaceae</taxon>
        <taxon>Lichenibacterium</taxon>
    </lineage>
</organism>
<protein>
    <submittedName>
        <fullName evidence="2">BtpA/SgcQ family protein</fullName>
    </submittedName>
</protein>
<dbReference type="PIRSF" id="PIRSF005956">
    <property type="entry name" value="BtpA"/>
    <property type="match status" value="1"/>
</dbReference>
<reference evidence="2 3" key="2">
    <citation type="submission" date="2019-02" db="EMBL/GenBank/DDBJ databases">
        <title>'Lichenibacterium ramalinii' gen. nov. sp. nov., 'Lichenibacterium minor' gen. nov. sp. nov.</title>
        <authorList>
            <person name="Pankratov T."/>
        </authorList>
    </citation>
    <scope>NUCLEOTIDE SEQUENCE [LARGE SCALE GENOMIC DNA]</scope>
    <source>
        <strain evidence="2 3">RmlP026</strain>
    </source>
</reference>
<sequence>MSQSVYKPKANAVQRLFGRTKAVIGVVHSLPLPGAPNYDGDPIDRVYDYALAEARRYRDGGVDALIVENHGDIPFAKPEDLGPETAAAMAVMTDRVRREVGLPVGVNVLANGVVQALAVAKAAGACFVRVNQWCNAYVANEGFMEGRAGEATRYRAMLHARDVAIFSDVHVKHGAHAVTADRTLTELARDAQFFDADALIVTGQRTGDSADLGDLRTVRDSGSLPVVVGSGVNAENVGAILGFADAVIVASSLKHDGGWWNEVDPARLAHFMAAVRAARG</sequence>
<dbReference type="SUPFAM" id="SSF51366">
    <property type="entry name" value="Ribulose-phoshate binding barrel"/>
    <property type="match status" value="1"/>
</dbReference>
<dbReference type="InterPro" id="IPR013785">
    <property type="entry name" value="Aldolase_TIM"/>
</dbReference>
<dbReference type="RefSeq" id="WP_129229265.1">
    <property type="nucleotide sequence ID" value="NZ_QYBB01000046.1"/>
</dbReference>
<dbReference type="InterPro" id="IPR011060">
    <property type="entry name" value="RibuloseP-bd_barrel"/>
</dbReference>
<dbReference type="PANTHER" id="PTHR21381">
    <property type="entry name" value="ZGC:162297"/>
    <property type="match status" value="1"/>
</dbReference>
<dbReference type="InterPro" id="IPR005137">
    <property type="entry name" value="BtpA"/>
</dbReference>
<proteinExistence type="inferred from homology"/>
<dbReference type="OrthoDB" id="9791357at2"/>
<dbReference type="Proteomes" id="UP000290759">
    <property type="component" value="Unassembled WGS sequence"/>
</dbReference>
<dbReference type="PANTHER" id="PTHR21381:SF3">
    <property type="entry name" value="SGC REGION PROTEIN SGCQ-RELATED"/>
    <property type="match status" value="1"/>
</dbReference>
<dbReference type="NCBIfam" id="TIGR00259">
    <property type="entry name" value="thylakoid_BtpA"/>
    <property type="match status" value="1"/>
</dbReference>